<accession>A0A0M0KES2</accession>
<dbReference type="STRING" id="284581.AMD01_23020"/>
<dbReference type="PATRIC" id="fig|284581.3.peg.3464"/>
<dbReference type="AlphaFoldDB" id="A0A0M0KES2"/>
<organism evidence="2 3">
    <name type="scientific">Priestia koreensis</name>
    <dbReference type="NCBI Taxonomy" id="284581"/>
    <lineage>
        <taxon>Bacteria</taxon>
        <taxon>Bacillati</taxon>
        <taxon>Bacillota</taxon>
        <taxon>Bacilli</taxon>
        <taxon>Bacillales</taxon>
        <taxon>Bacillaceae</taxon>
        <taxon>Priestia</taxon>
    </lineage>
</organism>
<protein>
    <recommendedName>
        <fullName evidence="1">ESAT-6-like protein</fullName>
    </recommendedName>
</protein>
<evidence type="ECO:0000313" key="3">
    <source>
        <dbReference type="Proteomes" id="UP000037558"/>
    </source>
</evidence>
<sequence length="90" mass="10524">MAGRILVSPEELERIAQQFRSGSESSRQQMARLQQALMSLEGKWDGQTKKRFFDQFEQSKQHMKVYTQLLDSIDQELRGVASRFRDVDSK</sequence>
<dbReference type="OrthoDB" id="4978934at2"/>
<dbReference type="InterPro" id="IPR010310">
    <property type="entry name" value="T7SS_ESAT-6-like"/>
</dbReference>
<evidence type="ECO:0000313" key="2">
    <source>
        <dbReference type="EMBL" id="KOO37341.1"/>
    </source>
</evidence>
<dbReference type="SUPFAM" id="SSF140453">
    <property type="entry name" value="EsxAB dimer-like"/>
    <property type="match status" value="1"/>
</dbReference>
<dbReference type="Gene3D" id="1.10.287.850">
    <property type="entry name" value="HP0062-like domain"/>
    <property type="match status" value="1"/>
</dbReference>
<comment type="similarity">
    <text evidence="1">Belongs to the WXG100 family.</text>
</comment>
<dbReference type="Proteomes" id="UP000037558">
    <property type="component" value="Unassembled WGS sequence"/>
</dbReference>
<dbReference type="EMBL" id="LILC01000037">
    <property type="protein sequence ID" value="KOO37341.1"/>
    <property type="molecule type" value="Genomic_DNA"/>
</dbReference>
<comment type="caution">
    <text evidence="2">The sequence shown here is derived from an EMBL/GenBank/DDBJ whole genome shotgun (WGS) entry which is preliminary data.</text>
</comment>
<proteinExistence type="inferred from homology"/>
<reference evidence="3" key="1">
    <citation type="submission" date="2015-08" db="EMBL/GenBank/DDBJ databases">
        <title>Fjat-14210 dsm16467.</title>
        <authorList>
            <person name="Liu B."/>
            <person name="Wang J."/>
            <person name="Zhu Y."/>
            <person name="Liu G."/>
            <person name="Chen Q."/>
            <person name="Chen Z."/>
            <person name="Lan J."/>
            <person name="Che J."/>
            <person name="Ge C."/>
            <person name="Shi H."/>
            <person name="Pan Z."/>
            <person name="Liu X."/>
        </authorList>
    </citation>
    <scope>NUCLEOTIDE SEQUENCE [LARGE SCALE GENOMIC DNA]</scope>
    <source>
        <strain evidence="3">DSM 16467</strain>
    </source>
</reference>
<keyword evidence="3" id="KW-1185">Reference proteome</keyword>
<name>A0A0M0KES2_9BACI</name>
<dbReference type="Pfam" id="PF06013">
    <property type="entry name" value="WXG100"/>
    <property type="match status" value="1"/>
</dbReference>
<dbReference type="RefSeq" id="WP_053403781.1">
    <property type="nucleotide sequence ID" value="NZ_CP061868.1"/>
</dbReference>
<evidence type="ECO:0000256" key="1">
    <source>
        <dbReference type="RuleBase" id="RU362001"/>
    </source>
</evidence>
<dbReference type="InterPro" id="IPR036689">
    <property type="entry name" value="ESAT-6-like_sf"/>
</dbReference>
<gene>
    <name evidence="2" type="ORF">AMD01_23020</name>
</gene>
<dbReference type="NCBIfam" id="TIGR03930">
    <property type="entry name" value="WXG100_ESAT6"/>
    <property type="match status" value="1"/>
</dbReference>